<gene>
    <name evidence="12" type="primary">FPS1_1</name>
    <name evidence="12" type="ORF">QQS21_006944</name>
</gene>
<evidence type="ECO:0000256" key="1">
    <source>
        <dbReference type="ARBA" id="ARBA00004141"/>
    </source>
</evidence>
<evidence type="ECO:0000256" key="3">
    <source>
        <dbReference type="ARBA" id="ARBA00022448"/>
    </source>
</evidence>
<dbReference type="SUPFAM" id="SSF81338">
    <property type="entry name" value="Aquaporin-like"/>
    <property type="match status" value="1"/>
</dbReference>
<dbReference type="FunFam" id="1.20.1080.10:FF:000027">
    <property type="entry name" value="MIP aquaporin"/>
    <property type="match status" value="1"/>
</dbReference>
<keyword evidence="4 10" id="KW-0812">Transmembrane</keyword>
<keyword evidence="6 11" id="KW-1133">Transmembrane helix</keyword>
<feature type="transmembrane region" description="Helical" evidence="11">
    <location>
        <begin position="256"/>
        <end position="275"/>
    </location>
</feature>
<evidence type="ECO:0000256" key="9">
    <source>
        <dbReference type="ARBA" id="ARBA00049405"/>
    </source>
</evidence>
<protein>
    <submittedName>
        <fullName evidence="12">Glycerol channel</fullName>
    </submittedName>
</protein>
<keyword evidence="7 11" id="KW-0472">Membrane</keyword>
<reference evidence="12" key="1">
    <citation type="submission" date="2023-06" db="EMBL/GenBank/DDBJ databases">
        <title>Conoideocrella luteorostrata (Hypocreales: Clavicipitaceae), a potential biocontrol fungus for elongate hemlock scale in United States Christmas tree production areas.</title>
        <authorList>
            <person name="Barrett H."/>
            <person name="Lovett B."/>
            <person name="Macias A.M."/>
            <person name="Stajich J.E."/>
            <person name="Kasson M.T."/>
        </authorList>
    </citation>
    <scope>NUCLEOTIDE SEQUENCE</scope>
    <source>
        <strain evidence="12">ARSEF 14590</strain>
    </source>
</reference>
<feature type="transmembrane region" description="Helical" evidence="11">
    <location>
        <begin position="57"/>
        <end position="76"/>
    </location>
</feature>
<dbReference type="AlphaFoldDB" id="A0AAJ0CLU1"/>
<dbReference type="GO" id="GO:0015254">
    <property type="term" value="F:glycerol channel activity"/>
    <property type="evidence" value="ECO:0007669"/>
    <property type="project" value="TreeGrafter"/>
</dbReference>
<evidence type="ECO:0000256" key="10">
    <source>
        <dbReference type="RuleBase" id="RU000477"/>
    </source>
</evidence>
<keyword evidence="5" id="KW-0677">Repeat</keyword>
<dbReference type="Proteomes" id="UP001251528">
    <property type="component" value="Unassembled WGS sequence"/>
</dbReference>
<evidence type="ECO:0000256" key="5">
    <source>
        <dbReference type="ARBA" id="ARBA00022737"/>
    </source>
</evidence>
<comment type="catalytic activity">
    <reaction evidence="8">
        <text>H2O(in) = H2O(out)</text>
        <dbReference type="Rhea" id="RHEA:29667"/>
        <dbReference type="ChEBI" id="CHEBI:15377"/>
    </reaction>
</comment>
<evidence type="ECO:0000313" key="12">
    <source>
        <dbReference type="EMBL" id="KAK2595344.1"/>
    </source>
</evidence>
<evidence type="ECO:0000256" key="11">
    <source>
        <dbReference type="SAM" id="Phobius"/>
    </source>
</evidence>
<comment type="similarity">
    <text evidence="2 10">Belongs to the MIP/aquaporin (TC 1.A.8) family.</text>
</comment>
<dbReference type="PROSITE" id="PS00221">
    <property type="entry name" value="MIP"/>
    <property type="match status" value="1"/>
</dbReference>
<evidence type="ECO:0000256" key="8">
    <source>
        <dbReference type="ARBA" id="ARBA00034651"/>
    </source>
</evidence>
<dbReference type="GO" id="GO:0005886">
    <property type="term" value="C:plasma membrane"/>
    <property type="evidence" value="ECO:0007669"/>
    <property type="project" value="TreeGrafter"/>
</dbReference>
<dbReference type="PANTHER" id="PTHR43829:SF9">
    <property type="entry name" value="AQUAPORIN-9"/>
    <property type="match status" value="1"/>
</dbReference>
<proteinExistence type="inferred from homology"/>
<feature type="transmembrane region" description="Helical" evidence="11">
    <location>
        <begin position="187"/>
        <end position="208"/>
    </location>
</feature>
<feature type="transmembrane region" description="Helical" evidence="11">
    <location>
        <begin position="130"/>
        <end position="150"/>
    </location>
</feature>
<dbReference type="Pfam" id="PF00230">
    <property type="entry name" value="MIP"/>
    <property type="match status" value="1"/>
</dbReference>
<comment type="subcellular location">
    <subcellularLocation>
        <location evidence="1">Membrane</location>
        <topology evidence="1">Multi-pass membrane protein</topology>
    </subcellularLocation>
</comment>
<accession>A0AAJ0CLU1</accession>
<feature type="transmembrane region" description="Helical" evidence="11">
    <location>
        <begin position="215"/>
        <end position="236"/>
    </location>
</feature>
<organism evidence="12 13">
    <name type="scientific">Conoideocrella luteorostrata</name>
    <dbReference type="NCBI Taxonomy" id="1105319"/>
    <lineage>
        <taxon>Eukaryota</taxon>
        <taxon>Fungi</taxon>
        <taxon>Dikarya</taxon>
        <taxon>Ascomycota</taxon>
        <taxon>Pezizomycotina</taxon>
        <taxon>Sordariomycetes</taxon>
        <taxon>Hypocreomycetidae</taxon>
        <taxon>Hypocreales</taxon>
        <taxon>Clavicipitaceae</taxon>
        <taxon>Conoideocrella</taxon>
    </lineage>
</organism>
<keyword evidence="13" id="KW-1185">Reference proteome</keyword>
<dbReference type="GO" id="GO:0015250">
    <property type="term" value="F:water channel activity"/>
    <property type="evidence" value="ECO:0007669"/>
    <property type="project" value="TreeGrafter"/>
</dbReference>
<evidence type="ECO:0000256" key="4">
    <source>
        <dbReference type="ARBA" id="ARBA00022692"/>
    </source>
</evidence>
<evidence type="ECO:0000256" key="7">
    <source>
        <dbReference type="ARBA" id="ARBA00023136"/>
    </source>
</evidence>
<dbReference type="PANTHER" id="PTHR43829">
    <property type="entry name" value="AQUAPORIN OR AQUAGLYCEROPORIN RELATED"/>
    <property type="match status" value="1"/>
</dbReference>
<dbReference type="InterPro" id="IPR050363">
    <property type="entry name" value="MIP/Aquaporin"/>
</dbReference>
<evidence type="ECO:0000313" key="13">
    <source>
        <dbReference type="Proteomes" id="UP001251528"/>
    </source>
</evidence>
<dbReference type="InterPro" id="IPR022357">
    <property type="entry name" value="MIP_CS"/>
</dbReference>
<keyword evidence="3 10" id="KW-0813">Transport</keyword>
<dbReference type="EMBL" id="JASWJB010000135">
    <property type="protein sequence ID" value="KAK2595344.1"/>
    <property type="molecule type" value="Genomic_DNA"/>
</dbReference>
<evidence type="ECO:0000256" key="2">
    <source>
        <dbReference type="ARBA" id="ARBA00006175"/>
    </source>
</evidence>
<name>A0AAJ0CLU1_9HYPO</name>
<comment type="caution">
    <text evidence="12">The sequence shown here is derived from an EMBL/GenBank/DDBJ whole genome shotgun (WGS) entry which is preliminary data.</text>
</comment>
<dbReference type="Gene3D" id="1.20.1080.10">
    <property type="entry name" value="Glycerol uptake facilitator protein"/>
    <property type="match status" value="1"/>
</dbReference>
<dbReference type="InterPro" id="IPR023271">
    <property type="entry name" value="Aquaporin-like"/>
</dbReference>
<evidence type="ECO:0000256" key="6">
    <source>
        <dbReference type="ARBA" id="ARBA00022989"/>
    </source>
</evidence>
<dbReference type="PRINTS" id="PR00783">
    <property type="entry name" value="MINTRINSICP"/>
</dbReference>
<dbReference type="InterPro" id="IPR000425">
    <property type="entry name" value="MIP"/>
</dbReference>
<sequence length="278" mass="30209">MEKESSIHISTEKLDTISQVDTIAVNDPARGSGMVATDDQPKWHEVRSLWQDAVSEFLGTTVLILFGLGGIAQVVLSKNKNGDYQSSTWGFGIGVMLGAYVADKSGGHLNPAITLAFCVYRGLPWRKFPVYLVAQLLGAMTGAVIVYVNYMSAIDNFEGGPYLRTVTGPNATAGIFATYPTKFMTQFGMFFSEFLASTILQFNIFALVDHLKIGAVNLIPLGLFFLVIGLGTSFGWETGAAINLARDLGPRLVTYLFGYGTEVFSAGGYYFWVCIPID</sequence>
<comment type="catalytic activity">
    <reaction evidence="9">
        <text>glycerol(in) = glycerol(out)</text>
        <dbReference type="Rhea" id="RHEA:29675"/>
        <dbReference type="ChEBI" id="CHEBI:17754"/>
    </reaction>
</comment>